<feature type="transmembrane region" description="Helical" evidence="1">
    <location>
        <begin position="41"/>
        <end position="58"/>
    </location>
</feature>
<feature type="transmembrane region" description="Helical" evidence="1">
    <location>
        <begin position="6"/>
        <end position="29"/>
    </location>
</feature>
<accession>A0A345L6P2</accession>
<gene>
    <name evidence="2" type="ORF">CPT_Scapp_015</name>
</gene>
<dbReference type="EMBL" id="MH553517">
    <property type="protein sequence ID" value="AXH50944.1"/>
    <property type="molecule type" value="Genomic_DNA"/>
</dbReference>
<keyword evidence="1" id="KW-0812">Transmembrane</keyword>
<name>A0A345L6P2_9CAUD</name>
<evidence type="ECO:0000256" key="1">
    <source>
        <dbReference type="SAM" id="Phobius"/>
    </source>
</evidence>
<keyword evidence="1" id="KW-0472">Membrane</keyword>
<evidence type="ECO:0000313" key="2">
    <source>
        <dbReference type="EMBL" id="AXH50944.1"/>
    </source>
</evidence>
<organism evidence="2 3">
    <name type="scientific">Serratia phage Scapp</name>
    <dbReference type="NCBI Taxonomy" id="2282409"/>
    <lineage>
        <taxon>Viruses</taxon>
        <taxon>Duplodnaviria</taxon>
        <taxon>Heunggongvirae</taxon>
        <taxon>Uroviricota</taxon>
        <taxon>Caudoviricetes</taxon>
        <taxon>Scappvirus</taxon>
        <taxon>Scappvirus scapp</taxon>
    </lineage>
</organism>
<evidence type="ECO:0000313" key="3">
    <source>
        <dbReference type="Proteomes" id="UP000260583"/>
    </source>
</evidence>
<keyword evidence="1" id="KW-1133">Transmembrane helix</keyword>
<proteinExistence type="predicted"/>
<protein>
    <submittedName>
        <fullName evidence="2">Holin/antiholin</fullName>
    </submittedName>
</protein>
<keyword evidence="3" id="KW-1185">Reference proteome</keyword>
<feature type="transmembrane region" description="Helical" evidence="1">
    <location>
        <begin position="64"/>
        <end position="88"/>
    </location>
</feature>
<sequence length="102" mass="11930">MSNLYPFWNTATGITCLIVIGAASVFNIACGYVKDTLLDRLYYWAMLCTCVAGLFQVTNHQNHYVLVQTFTVLVAMRFVQMVSLRLWFIYRHRREFKPKPKD</sequence>
<dbReference type="Proteomes" id="UP000260583">
    <property type="component" value="Segment"/>
</dbReference>
<reference evidence="3" key="1">
    <citation type="submission" date="2018-06" db="EMBL/GenBank/DDBJ databases">
        <title>Complete genome of Serratia marcescens Siphophage Scapp.</title>
        <authorList>
            <person name="Koehler B.T."/>
            <person name="Bonasera R."/>
            <person name="Liu M."/>
            <person name="Kongari R."/>
        </authorList>
    </citation>
    <scope>NUCLEOTIDE SEQUENCE [LARGE SCALE GENOMIC DNA]</scope>
</reference>